<organism evidence="1">
    <name type="scientific">marine sediment metagenome</name>
    <dbReference type="NCBI Taxonomy" id="412755"/>
    <lineage>
        <taxon>unclassified sequences</taxon>
        <taxon>metagenomes</taxon>
        <taxon>ecological metagenomes</taxon>
    </lineage>
</organism>
<accession>A0A0F8YLF3</accession>
<comment type="caution">
    <text evidence="1">The sequence shown here is derived from an EMBL/GenBank/DDBJ whole genome shotgun (WGS) entry which is preliminary data.</text>
</comment>
<proteinExistence type="predicted"/>
<feature type="non-terminal residue" evidence="1">
    <location>
        <position position="129"/>
    </location>
</feature>
<reference evidence="1" key="1">
    <citation type="journal article" date="2015" name="Nature">
        <title>Complex archaea that bridge the gap between prokaryotes and eukaryotes.</title>
        <authorList>
            <person name="Spang A."/>
            <person name="Saw J.H."/>
            <person name="Jorgensen S.L."/>
            <person name="Zaremba-Niedzwiedzka K."/>
            <person name="Martijn J."/>
            <person name="Lind A.E."/>
            <person name="van Eijk R."/>
            <person name="Schleper C."/>
            <person name="Guy L."/>
            <person name="Ettema T.J."/>
        </authorList>
    </citation>
    <scope>NUCLEOTIDE SEQUENCE</scope>
</reference>
<dbReference type="EMBL" id="LAZR01052769">
    <property type="protein sequence ID" value="KKK82227.1"/>
    <property type="molecule type" value="Genomic_DNA"/>
</dbReference>
<gene>
    <name evidence="1" type="ORF">LCGC14_2805510</name>
</gene>
<sequence>MASVVLVTQNTSFFVVDYIRDIVEDLGHTFTAVLDTSVNASSLSAHDVIINYAISAGVDEVALAGFYDNYMSVDGIAILWAADYHGGLSVQDDNFVTGDDFAQCILGVNWRNYRNRYAGGVDPEGYGRV</sequence>
<dbReference type="AlphaFoldDB" id="A0A0F8YLF3"/>
<name>A0A0F8YLF3_9ZZZZ</name>
<evidence type="ECO:0000313" key="1">
    <source>
        <dbReference type="EMBL" id="KKK82227.1"/>
    </source>
</evidence>
<protein>
    <submittedName>
        <fullName evidence="1">Uncharacterized protein</fullName>
    </submittedName>
</protein>